<dbReference type="STRING" id="1050174.CEPID_09800"/>
<dbReference type="EMBL" id="CP011541">
    <property type="protein sequence ID" value="AKK03803.1"/>
    <property type="molecule type" value="Genomic_DNA"/>
</dbReference>
<dbReference type="Pfam" id="PF07510">
    <property type="entry name" value="GmrSD_C"/>
    <property type="match status" value="1"/>
</dbReference>
<organism evidence="3 4">
    <name type="scientific">Corynebacterium epidermidicanis</name>
    <dbReference type="NCBI Taxonomy" id="1050174"/>
    <lineage>
        <taxon>Bacteria</taxon>
        <taxon>Bacillati</taxon>
        <taxon>Actinomycetota</taxon>
        <taxon>Actinomycetes</taxon>
        <taxon>Mycobacteriales</taxon>
        <taxon>Corynebacteriaceae</taxon>
        <taxon>Corynebacterium</taxon>
    </lineage>
</organism>
<accession>A0A0G3GWA3</accession>
<protein>
    <submittedName>
        <fullName evidence="3">Putative DUF1524 family protein</fullName>
    </submittedName>
</protein>
<dbReference type="InterPro" id="IPR011089">
    <property type="entry name" value="GmrSD_C"/>
</dbReference>
<keyword evidence="4" id="KW-1185">Reference proteome</keyword>
<sequence length="241" mass="25649">MRRTVISLLTVVSVTLVGGTQACASALSSQGTIPASVGTGDAPGITPSASPASQSMAALNALPVKGRAPKTGYSREKFGQAWSDDVVVEFGHNGCDTRNDILRRDLTGTILKEGTRGCVVLSGILHDPYTATEIAFTRGKATSSAVQIDHVVALSNAWQTGAQQLSDDQRRNLANDPLNLLAVDGAANQQKGDRDAATWLPRNKAFRCTYVSRQVEVKTKYQLWVTAPEKEAIGRILAQCP</sequence>
<dbReference type="PROSITE" id="PS51257">
    <property type="entry name" value="PROKAR_LIPOPROTEIN"/>
    <property type="match status" value="1"/>
</dbReference>
<dbReference type="RefSeq" id="WP_047240770.1">
    <property type="nucleotide sequence ID" value="NZ_CP011541.1"/>
</dbReference>
<feature type="domain" description="GmrSD restriction endonucleases C-terminal" evidence="2">
    <location>
        <begin position="96"/>
        <end position="235"/>
    </location>
</feature>
<keyword evidence="1" id="KW-0732">Signal</keyword>
<evidence type="ECO:0000256" key="1">
    <source>
        <dbReference type="SAM" id="SignalP"/>
    </source>
</evidence>
<gene>
    <name evidence="3" type="ORF">CEPID_09800</name>
</gene>
<name>A0A0G3GWA3_9CORY</name>
<dbReference type="KEGG" id="cei:CEPID_09800"/>
<dbReference type="PANTHER" id="PTHR24094">
    <property type="entry name" value="SECRETED PROTEIN"/>
    <property type="match status" value="1"/>
</dbReference>
<reference evidence="3 4" key="1">
    <citation type="submission" date="2015-05" db="EMBL/GenBank/DDBJ databases">
        <title>Complete genome sequence of Corynebacterium epidermidicanis DSM 45586, isolated from the skin of a dog suffering from pruritus.</title>
        <authorList>
            <person name="Ruckert C."/>
            <person name="Albersmeier A."/>
            <person name="Winkler A."/>
            <person name="Tauch A."/>
        </authorList>
    </citation>
    <scope>NUCLEOTIDE SEQUENCE [LARGE SCALE GENOMIC DNA]</scope>
    <source>
        <strain evidence="3 4">DSM 45586</strain>
    </source>
</reference>
<evidence type="ECO:0000313" key="4">
    <source>
        <dbReference type="Proteomes" id="UP000035368"/>
    </source>
</evidence>
<dbReference type="Proteomes" id="UP000035368">
    <property type="component" value="Chromosome"/>
</dbReference>
<feature type="chain" id="PRO_5002554413" evidence="1">
    <location>
        <begin position="25"/>
        <end position="241"/>
    </location>
</feature>
<feature type="signal peptide" evidence="1">
    <location>
        <begin position="1"/>
        <end position="24"/>
    </location>
</feature>
<dbReference type="PATRIC" id="fig|1050174.4.peg.1980"/>
<dbReference type="PANTHER" id="PTHR24094:SF15">
    <property type="entry name" value="AMP-DEPENDENT SYNTHETASE_LIGASE DOMAIN-CONTAINING PROTEIN-RELATED"/>
    <property type="match status" value="1"/>
</dbReference>
<dbReference type="AlphaFoldDB" id="A0A0G3GWA3"/>
<evidence type="ECO:0000259" key="2">
    <source>
        <dbReference type="Pfam" id="PF07510"/>
    </source>
</evidence>
<evidence type="ECO:0000313" key="3">
    <source>
        <dbReference type="EMBL" id="AKK03803.1"/>
    </source>
</evidence>
<proteinExistence type="predicted"/>